<dbReference type="OrthoDB" id="2195960at2759"/>
<feature type="transmembrane region" description="Helical" evidence="1">
    <location>
        <begin position="352"/>
        <end position="370"/>
    </location>
</feature>
<name>J9DMK6_EDHAE</name>
<sequence length="372" mass="42927">MKIKKGKKCMKQELNNLTDESCTDSSGLNSVEFHKFDKHNLLSADAERSNLDAKTETSNIRDDDKNTISAPEKKSENCKIKIYPKIYILACGLLNLYILELENTEIKLVKKLDIRVTSLTIVNKGFICLTDKQILYGFRSLNKIEALEKHNMLINIRSADGKKNQKDLISKETESSINNVEHKQIKFLPQKNTFQLEKPIKNMENWHTFVIIKNEIVPVLLNKGKYIIKVQNKKYSYGIEVCHPVYSHHLDSVIFFLKSRDSKVVLLKDQEVSLPIDKITSISVCRYITVATGDGFVYLLKYDDKKKRMIVSSKNKCYNLSLTSVALLNDFLYFTSFNGLIDRKKICLGRMFKLFVLLSLIVAVLSYFMYFK</sequence>
<reference evidence="3" key="2">
    <citation type="submission" date="2015-07" db="EMBL/GenBank/DDBJ databases">
        <title>Contrasting host-pathogen interactions and genome evolution in two generalist and specialist microsporidian pathogens of mosquitoes.</title>
        <authorList>
            <consortium name="The Broad Institute Genomics Platform"/>
            <consortium name="The Broad Institute Genome Sequencing Center for Infectious Disease"/>
            <person name="Cuomo C.A."/>
            <person name="Sanscrainte N.D."/>
            <person name="Goldberg J.M."/>
            <person name="Heiman D."/>
            <person name="Young S."/>
            <person name="Zeng Q."/>
            <person name="Becnel J.J."/>
            <person name="Birren B.W."/>
        </authorList>
    </citation>
    <scope>NUCLEOTIDE SEQUENCE [LARGE SCALE GENOMIC DNA]</scope>
    <source>
        <strain evidence="3">USNM 41457</strain>
    </source>
</reference>
<keyword evidence="3" id="KW-1185">Reference proteome</keyword>
<dbReference type="Proteomes" id="UP000003163">
    <property type="component" value="Unassembled WGS sequence"/>
</dbReference>
<evidence type="ECO:0000313" key="3">
    <source>
        <dbReference type="Proteomes" id="UP000003163"/>
    </source>
</evidence>
<evidence type="ECO:0000313" key="2">
    <source>
        <dbReference type="EMBL" id="EJW03830.1"/>
    </source>
</evidence>
<organism evidence="2 3">
    <name type="scientific">Edhazardia aedis (strain USNM 41457)</name>
    <name type="common">Microsporidian parasite</name>
    <dbReference type="NCBI Taxonomy" id="1003232"/>
    <lineage>
        <taxon>Eukaryota</taxon>
        <taxon>Fungi</taxon>
        <taxon>Fungi incertae sedis</taxon>
        <taxon>Microsporidia</taxon>
        <taxon>Edhazardia</taxon>
    </lineage>
</organism>
<comment type="caution">
    <text evidence="2">The sequence shown here is derived from an EMBL/GenBank/DDBJ whole genome shotgun (WGS) entry which is preliminary data.</text>
</comment>
<dbReference type="HOGENOM" id="CLU_743996_0_0_1"/>
<proteinExistence type="predicted"/>
<gene>
    <name evidence="2" type="ORF">EDEG_01874</name>
</gene>
<keyword evidence="1" id="KW-1133">Transmembrane helix</keyword>
<dbReference type="VEuPathDB" id="MicrosporidiaDB:EDEG_01874"/>
<keyword evidence="1" id="KW-0812">Transmembrane</keyword>
<accession>J9DMK6</accession>
<dbReference type="AlphaFoldDB" id="J9DMK6"/>
<protein>
    <submittedName>
        <fullName evidence="2">Uncharacterized protein</fullName>
    </submittedName>
</protein>
<dbReference type="EMBL" id="AFBI03000029">
    <property type="protein sequence ID" value="EJW03830.1"/>
    <property type="molecule type" value="Genomic_DNA"/>
</dbReference>
<reference evidence="2 3" key="1">
    <citation type="submission" date="2011-08" db="EMBL/GenBank/DDBJ databases">
        <authorList>
            <person name="Liu Z.J."/>
            <person name="Shi F.L."/>
            <person name="Lu J.Q."/>
            <person name="Li M."/>
            <person name="Wang Z.L."/>
        </authorList>
    </citation>
    <scope>NUCLEOTIDE SEQUENCE [LARGE SCALE GENOMIC DNA]</scope>
    <source>
        <strain evidence="2 3">USNM 41457</strain>
    </source>
</reference>
<evidence type="ECO:0000256" key="1">
    <source>
        <dbReference type="SAM" id="Phobius"/>
    </source>
</evidence>
<dbReference type="InParanoid" id="J9DMK6"/>
<keyword evidence="1" id="KW-0472">Membrane</keyword>